<evidence type="ECO:0000313" key="2">
    <source>
        <dbReference type="EMBL" id="EHJ51699.1"/>
    </source>
</evidence>
<evidence type="ECO:0000313" key="3">
    <source>
        <dbReference type="Proteomes" id="UP000003573"/>
    </source>
</evidence>
<dbReference type="CDD" id="cd00158">
    <property type="entry name" value="RHOD"/>
    <property type="match status" value="1"/>
</dbReference>
<dbReference type="InterPro" id="IPR001763">
    <property type="entry name" value="Rhodanese-like_dom"/>
</dbReference>
<accession>G5JWH3</accession>
<dbReference type="PROSITE" id="PS50206">
    <property type="entry name" value="RHODANESE_3"/>
    <property type="match status" value="1"/>
</dbReference>
<proteinExistence type="predicted"/>
<dbReference type="Pfam" id="PF00581">
    <property type="entry name" value="Rhodanese"/>
    <property type="match status" value="1"/>
</dbReference>
<reference evidence="2 3" key="1">
    <citation type="journal article" date="2014" name="Int. J. Syst. Evol. Microbiol.">
        <title>Phylogenomics and the dynamic genome evolution of the genus Streptococcus.</title>
        <authorList>
            <consortium name="The Broad Institute Genome Sequencing Platform"/>
            <person name="Richards V.P."/>
            <person name="Palmer S.R."/>
            <person name="Pavinski Bitar P.D."/>
            <person name="Qin X."/>
            <person name="Weinstock G.M."/>
            <person name="Highlander S.K."/>
            <person name="Town C.D."/>
            <person name="Burne R.A."/>
            <person name="Stanhope M.J."/>
        </authorList>
    </citation>
    <scope>NUCLEOTIDE SEQUENCE [LARGE SCALE GENOMIC DNA]</scope>
    <source>
        <strain evidence="2 3">NCTC 11558</strain>
    </source>
</reference>
<dbReference type="InterPro" id="IPR036873">
    <property type="entry name" value="Rhodanese-like_dom_sf"/>
</dbReference>
<evidence type="ECO:0000259" key="1">
    <source>
        <dbReference type="PROSITE" id="PS50206"/>
    </source>
</evidence>
<sequence length="96" mass="10861">MYISVPMSQVQDEIKAQKLDLIDVREADEFKQGHVPSAQNLPLSQLIERSKELDTEKTYYIMCQMGGRSASACDFLDDQGFKVVNIEDGFAAWRGD</sequence>
<name>G5JWH3_9STRE</name>
<dbReference type="STRING" id="764298.STRMA_0945"/>
<dbReference type="EMBL" id="AEUW02000001">
    <property type="protein sequence ID" value="EHJ51699.1"/>
    <property type="molecule type" value="Genomic_DNA"/>
</dbReference>
<organism evidence="2 3">
    <name type="scientific">Streptococcus macacae NCTC 11558</name>
    <dbReference type="NCBI Taxonomy" id="764298"/>
    <lineage>
        <taxon>Bacteria</taxon>
        <taxon>Bacillati</taxon>
        <taxon>Bacillota</taxon>
        <taxon>Bacilli</taxon>
        <taxon>Lactobacillales</taxon>
        <taxon>Streptococcaceae</taxon>
        <taxon>Streptococcus</taxon>
    </lineage>
</organism>
<comment type="caution">
    <text evidence="2">The sequence shown here is derived from an EMBL/GenBank/DDBJ whole genome shotgun (WGS) entry which is preliminary data.</text>
</comment>
<feature type="domain" description="Rhodanese" evidence="1">
    <location>
        <begin position="15"/>
        <end position="94"/>
    </location>
</feature>
<keyword evidence="3" id="KW-1185">Reference proteome</keyword>
<gene>
    <name evidence="2" type="ORF">STRMA_0945</name>
</gene>
<dbReference type="PANTHER" id="PTHR43031:SF17">
    <property type="entry name" value="SULFURTRANSFERASE YTWF-RELATED"/>
    <property type="match status" value="1"/>
</dbReference>
<dbReference type="Proteomes" id="UP000003573">
    <property type="component" value="Unassembled WGS sequence"/>
</dbReference>
<dbReference type="SMART" id="SM00450">
    <property type="entry name" value="RHOD"/>
    <property type="match status" value="1"/>
</dbReference>
<dbReference type="OrthoDB" id="9800872at2"/>
<dbReference type="SUPFAM" id="SSF52821">
    <property type="entry name" value="Rhodanese/Cell cycle control phosphatase"/>
    <property type="match status" value="1"/>
</dbReference>
<dbReference type="PANTHER" id="PTHR43031">
    <property type="entry name" value="FAD-DEPENDENT OXIDOREDUCTASE"/>
    <property type="match status" value="1"/>
</dbReference>
<protein>
    <submittedName>
        <fullName evidence="2">Rhodanese-like protein</fullName>
    </submittedName>
</protein>
<dbReference type="eggNOG" id="COG0607">
    <property type="taxonomic scope" value="Bacteria"/>
</dbReference>
<dbReference type="Gene3D" id="3.40.250.10">
    <property type="entry name" value="Rhodanese-like domain"/>
    <property type="match status" value="1"/>
</dbReference>
<dbReference type="RefSeq" id="WP_003078814.1">
    <property type="nucleotide sequence ID" value="NZ_AEUW02000001.1"/>
</dbReference>
<dbReference type="InterPro" id="IPR050229">
    <property type="entry name" value="GlpE_sulfurtransferase"/>
</dbReference>
<dbReference type="AlphaFoldDB" id="G5JWH3"/>